<dbReference type="KEGG" id="ncon:LC1Nh_0847"/>
<evidence type="ECO:0000259" key="1">
    <source>
        <dbReference type="Pfam" id="PF21818"/>
    </source>
</evidence>
<evidence type="ECO:0000313" key="3">
    <source>
        <dbReference type="Proteomes" id="UP000377803"/>
    </source>
</evidence>
<dbReference type="Pfam" id="PF21818">
    <property type="entry name" value="DUF6884"/>
    <property type="match status" value="1"/>
</dbReference>
<proteinExistence type="predicted"/>
<dbReference type="AlphaFoldDB" id="A0A5Q0UH90"/>
<sequence length="131" mass="15578">MNMRLHITYCSKDKKTGKGEIPAIERYDSSRIREVKELADRKEKDFAILSGKYGLIPSEKPIPEYDKLLRKEDIERLLPEVKKFLKMKKPEKVIYHTKKVEGKRKPYFELIKESCKVEETDFEKRIISQDT</sequence>
<name>A0A5Q0UH90_9ARCH</name>
<evidence type="ECO:0000313" key="2">
    <source>
        <dbReference type="EMBL" id="QGA80731.1"/>
    </source>
</evidence>
<protein>
    <recommendedName>
        <fullName evidence="1">DUF6884 domain-containing protein</fullName>
    </recommendedName>
</protein>
<accession>A0A5Q0UH90</accession>
<dbReference type="EMBL" id="CP040089">
    <property type="protein sequence ID" value="QGA80731.1"/>
    <property type="molecule type" value="Genomic_DNA"/>
</dbReference>
<feature type="domain" description="DUF6884" evidence="1">
    <location>
        <begin position="10"/>
        <end position="73"/>
    </location>
</feature>
<dbReference type="InterPro" id="IPR049251">
    <property type="entry name" value="DUF6884"/>
</dbReference>
<gene>
    <name evidence="2" type="ORF">LC1Nh_0847</name>
</gene>
<reference evidence="3" key="1">
    <citation type="submission" date="2019-05" db="EMBL/GenBank/DDBJ databases">
        <title>Candidatus Nanohalobium constans, a novel model system to study the DPANN nano-sized archaea: genomic and physiological characterization of a nanoarchaeon co-cultured with its chitinotrophic host.</title>
        <authorList>
            <person name="La Cono V."/>
            <person name="Arcadi E."/>
            <person name="Crisafi F."/>
            <person name="Denaro R."/>
            <person name="La Spada G."/>
            <person name="Messina E."/>
            <person name="Smedile F."/>
            <person name="Toshchakov S.V."/>
            <person name="Shevchenko M.A."/>
            <person name="Golyshin P.N."/>
            <person name="Golyshina O.V."/>
            <person name="Ferrer M."/>
            <person name="Rohde M."/>
            <person name="Mushegian A."/>
            <person name="Sorokin D.Y."/>
            <person name="Giuliano L."/>
            <person name="Yakimov M.M."/>
        </authorList>
    </citation>
    <scope>NUCLEOTIDE SEQUENCE [LARGE SCALE GENOMIC DNA]</scope>
    <source>
        <strain evidence="3">LC1Nh</strain>
    </source>
</reference>
<dbReference type="Proteomes" id="UP000377803">
    <property type="component" value="Chromosome"/>
</dbReference>
<organism evidence="2 3">
    <name type="scientific">Candidatus Nanohalobium constans</name>
    <dbReference type="NCBI Taxonomy" id="2565781"/>
    <lineage>
        <taxon>Archaea</taxon>
        <taxon>Candidatus Nanohalarchaeota</taxon>
        <taxon>Candidatus Nanohalobia</taxon>
        <taxon>Candidatus Nanohalobiales</taxon>
        <taxon>Candidatus Nanohalobiaceae</taxon>
        <taxon>Candidatus Nanohalobium</taxon>
    </lineage>
</organism>
<keyword evidence="3" id="KW-1185">Reference proteome</keyword>